<dbReference type="RefSeq" id="WP_081163242.1">
    <property type="nucleotide sequence ID" value="NZ_LWBP01000067.1"/>
</dbReference>
<comment type="caution">
    <text evidence="4">The sequence shown here is derived from an EMBL/GenBank/DDBJ whole genome shotgun (WGS) entry which is preliminary data.</text>
</comment>
<evidence type="ECO:0000256" key="2">
    <source>
        <dbReference type="SAM" id="SignalP"/>
    </source>
</evidence>
<dbReference type="Pfam" id="PF13505">
    <property type="entry name" value="OMP_b-brl"/>
    <property type="match status" value="1"/>
</dbReference>
<dbReference type="Gene3D" id="2.40.160.20">
    <property type="match status" value="1"/>
</dbReference>
<sequence>MKKVLFAAFLLVSSNAIFAQINKGQWLVGGQVNFTSSKYGDVDDSKNTRFEISPNAGYFFIDKLAGGLRLSYISDKDKTDDDASTQFTAAPFVRYYFLDAAQKVNIFADASYGFGSTGAKDKESLNFWAIQAGPAVFLTPNTALELTLGYKSFGGDAYGDDRWKQFGVNIGFQIHLGGK</sequence>
<evidence type="ECO:0000259" key="3">
    <source>
        <dbReference type="Pfam" id="PF13505"/>
    </source>
</evidence>
<proteinExistence type="predicted"/>
<dbReference type="OrthoDB" id="945117at2"/>
<dbReference type="AlphaFoldDB" id="A0A1V9G4S0"/>
<dbReference type="InterPro" id="IPR027385">
    <property type="entry name" value="Beta-barrel_OMP"/>
</dbReference>
<dbReference type="Proteomes" id="UP000192276">
    <property type="component" value="Unassembled WGS sequence"/>
</dbReference>
<reference evidence="5" key="1">
    <citation type="submission" date="2016-04" db="EMBL/GenBank/DDBJ databases">
        <authorList>
            <person name="Chen L."/>
            <person name="Zhuang W."/>
            <person name="Wang G."/>
        </authorList>
    </citation>
    <scope>NUCLEOTIDE SEQUENCE [LARGE SCALE GENOMIC DNA]</scope>
    <source>
        <strain evidence="5">208</strain>
    </source>
</reference>
<accession>A0A1V9G4S0</accession>
<evidence type="ECO:0000313" key="4">
    <source>
        <dbReference type="EMBL" id="OQP65639.1"/>
    </source>
</evidence>
<feature type="signal peptide" evidence="2">
    <location>
        <begin position="1"/>
        <end position="19"/>
    </location>
</feature>
<organism evidence="4 5">
    <name type="scientific">Niastella populi</name>
    <dbReference type="NCBI Taxonomy" id="550983"/>
    <lineage>
        <taxon>Bacteria</taxon>
        <taxon>Pseudomonadati</taxon>
        <taxon>Bacteroidota</taxon>
        <taxon>Chitinophagia</taxon>
        <taxon>Chitinophagales</taxon>
        <taxon>Chitinophagaceae</taxon>
        <taxon>Niastella</taxon>
    </lineage>
</organism>
<dbReference type="SUPFAM" id="SSF56925">
    <property type="entry name" value="OMPA-like"/>
    <property type="match status" value="1"/>
</dbReference>
<feature type="domain" description="Outer membrane protein beta-barrel" evidence="3">
    <location>
        <begin position="6"/>
        <end position="172"/>
    </location>
</feature>
<evidence type="ECO:0000256" key="1">
    <source>
        <dbReference type="ARBA" id="ARBA00022729"/>
    </source>
</evidence>
<protein>
    <recommendedName>
        <fullName evidence="3">Outer membrane protein beta-barrel domain-containing protein</fullName>
    </recommendedName>
</protein>
<gene>
    <name evidence="4" type="ORF">A4R26_14520</name>
</gene>
<dbReference type="EMBL" id="LWBP01000067">
    <property type="protein sequence ID" value="OQP65639.1"/>
    <property type="molecule type" value="Genomic_DNA"/>
</dbReference>
<keyword evidence="5" id="KW-1185">Reference proteome</keyword>
<name>A0A1V9G4S0_9BACT</name>
<evidence type="ECO:0000313" key="5">
    <source>
        <dbReference type="Proteomes" id="UP000192276"/>
    </source>
</evidence>
<dbReference type="InterPro" id="IPR011250">
    <property type="entry name" value="OMP/PagP_B-barrel"/>
</dbReference>
<dbReference type="STRING" id="550983.A4R26_14520"/>
<keyword evidence="1 2" id="KW-0732">Signal</keyword>
<feature type="chain" id="PRO_5012325364" description="Outer membrane protein beta-barrel domain-containing protein" evidence="2">
    <location>
        <begin position="20"/>
        <end position="179"/>
    </location>
</feature>